<proteinExistence type="predicted"/>
<dbReference type="Proteomes" id="UP000249661">
    <property type="component" value="Unassembled WGS sequence"/>
</dbReference>
<evidence type="ECO:0000313" key="1">
    <source>
        <dbReference type="EMBL" id="RAH74473.1"/>
    </source>
</evidence>
<name>A0ACD1HM94_9EURO</name>
<reference evidence="1" key="1">
    <citation type="submission" date="2018-02" db="EMBL/GenBank/DDBJ databases">
        <title>The genomes of Aspergillus section Nigri reveals drivers in fungal speciation.</title>
        <authorList>
            <consortium name="DOE Joint Genome Institute"/>
            <person name="Vesth T.C."/>
            <person name="Nybo J."/>
            <person name="Theobald S."/>
            <person name="Brandl J."/>
            <person name="Frisvad J.C."/>
            <person name="Nielsen K.F."/>
            <person name="Lyhne E.K."/>
            <person name="Kogle M.E."/>
            <person name="Kuo A."/>
            <person name="Riley R."/>
            <person name="Clum A."/>
            <person name="Nolan M."/>
            <person name="Lipzen A."/>
            <person name="Salamov A."/>
            <person name="Henrissat B."/>
            <person name="Wiebenga A."/>
            <person name="De vries R.P."/>
            <person name="Grigoriev I.V."/>
            <person name="Mortensen U.H."/>
            <person name="Andersen M.R."/>
            <person name="Baker S.E."/>
        </authorList>
    </citation>
    <scope>NUCLEOTIDE SEQUENCE</scope>
    <source>
        <strain evidence="1">CBS 121060</strain>
    </source>
</reference>
<accession>A0ACD1HM94</accession>
<organism evidence="1 2">
    <name type="scientific">Aspergillus aculeatinus CBS 121060</name>
    <dbReference type="NCBI Taxonomy" id="1448322"/>
    <lineage>
        <taxon>Eukaryota</taxon>
        <taxon>Fungi</taxon>
        <taxon>Dikarya</taxon>
        <taxon>Ascomycota</taxon>
        <taxon>Pezizomycotina</taxon>
        <taxon>Eurotiomycetes</taxon>
        <taxon>Eurotiomycetidae</taxon>
        <taxon>Eurotiales</taxon>
        <taxon>Aspergillaceae</taxon>
        <taxon>Aspergillus</taxon>
        <taxon>Aspergillus subgen. Circumdati</taxon>
    </lineage>
</organism>
<dbReference type="EMBL" id="KZ824935">
    <property type="protein sequence ID" value="RAH74473.1"/>
    <property type="molecule type" value="Genomic_DNA"/>
</dbReference>
<sequence length="170" mass="19881">MQENKNEKEKKRQNLFSLPNYQKNNYTHSHTPTHLAYLLGTLPLSPYIGSGPRKWREEEEEEEGGAARIPFLYIQVPTYCTPFIGLFFPCGHRHTSPIFPYFFHIFPSFLFPSIFPLYHYQFIPNYCSLPRPPLPPLPPLPPRPIISKSPPTRRLTIFPFLIFLARSTAY</sequence>
<gene>
    <name evidence="1" type="ORF">BO66DRAFT_108203</name>
</gene>
<keyword evidence="2" id="KW-1185">Reference proteome</keyword>
<protein>
    <submittedName>
        <fullName evidence="1">Uncharacterized protein</fullName>
    </submittedName>
</protein>
<evidence type="ECO:0000313" key="2">
    <source>
        <dbReference type="Proteomes" id="UP000249661"/>
    </source>
</evidence>